<comment type="similarity">
    <text evidence="3 13 14">Belongs to the peptidase S8 family.</text>
</comment>
<dbReference type="InterPro" id="IPR023827">
    <property type="entry name" value="Peptidase_S8_Asp-AS"/>
</dbReference>
<dbReference type="InterPro" id="IPR036852">
    <property type="entry name" value="Peptidase_S8/S53_dom_sf"/>
</dbReference>
<dbReference type="Pfam" id="PF05922">
    <property type="entry name" value="Inhibitor_I9"/>
    <property type="match status" value="1"/>
</dbReference>
<dbReference type="GO" id="GO:0006508">
    <property type="term" value="P:proteolysis"/>
    <property type="evidence" value="ECO:0007669"/>
    <property type="project" value="UniProtKB-KW"/>
</dbReference>
<evidence type="ECO:0000256" key="1">
    <source>
        <dbReference type="ARBA" id="ARBA00001913"/>
    </source>
</evidence>
<proteinExistence type="inferred from homology"/>
<dbReference type="PRINTS" id="PR00723">
    <property type="entry name" value="SUBTILISIN"/>
</dbReference>
<protein>
    <recommendedName>
        <fullName evidence="22">Lactocepin</fullName>
    </recommendedName>
</protein>
<dbReference type="Pfam" id="PF06280">
    <property type="entry name" value="fn3_5"/>
    <property type="match status" value="1"/>
</dbReference>
<feature type="domain" description="PA" evidence="17">
    <location>
        <begin position="423"/>
        <end position="501"/>
    </location>
</feature>
<dbReference type="SUPFAM" id="SSF52025">
    <property type="entry name" value="PA domain"/>
    <property type="match status" value="1"/>
</dbReference>
<feature type="signal peptide" evidence="15">
    <location>
        <begin position="1"/>
        <end position="24"/>
    </location>
</feature>
<evidence type="ECO:0000256" key="8">
    <source>
        <dbReference type="ARBA" id="ARBA00022737"/>
    </source>
</evidence>
<keyword evidence="6 13" id="KW-0645">Protease</keyword>
<feature type="chain" id="PRO_5037619890" description="Lactocepin" evidence="15">
    <location>
        <begin position="25"/>
        <end position="1208"/>
    </location>
</feature>
<evidence type="ECO:0000259" key="19">
    <source>
        <dbReference type="Pfam" id="PF06280"/>
    </source>
</evidence>
<feature type="domain" description="C5a peptidase/Subtilisin-like protease SBT2-like Fn3-like" evidence="19">
    <location>
        <begin position="655"/>
        <end position="778"/>
    </location>
</feature>
<evidence type="ECO:0000256" key="4">
    <source>
        <dbReference type="ARBA" id="ARBA00022512"/>
    </source>
</evidence>
<dbReference type="InterPro" id="IPR034216">
    <property type="entry name" value="C5a_Peptidase"/>
</dbReference>
<dbReference type="InterPro" id="IPR050131">
    <property type="entry name" value="Peptidase_S8_subtilisin-like"/>
</dbReference>
<dbReference type="RefSeq" id="WP_188614730.1">
    <property type="nucleotide sequence ID" value="NZ_BMJT01000005.1"/>
</dbReference>
<evidence type="ECO:0000256" key="6">
    <source>
        <dbReference type="ARBA" id="ARBA00022670"/>
    </source>
</evidence>
<keyword evidence="9 13" id="KW-0378">Hydrolase</keyword>
<reference evidence="20" key="1">
    <citation type="journal article" date="2014" name="Int. J. Syst. Evol. Microbiol.">
        <title>Complete genome sequence of Corynebacterium casei LMG S-19264T (=DSM 44701T), isolated from a smear-ripened cheese.</title>
        <authorList>
            <consortium name="US DOE Joint Genome Institute (JGI-PGF)"/>
            <person name="Walter F."/>
            <person name="Albersmeier A."/>
            <person name="Kalinowski J."/>
            <person name="Ruckert C."/>
        </authorList>
    </citation>
    <scope>NUCLEOTIDE SEQUENCE</scope>
    <source>
        <strain evidence="20">CGMCC 1.15760</strain>
    </source>
</reference>
<keyword evidence="11" id="KW-0106">Calcium</keyword>
<dbReference type="GO" id="GO:0005576">
    <property type="term" value="C:extracellular region"/>
    <property type="evidence" value="ECO:0007669"/>
    <property type="project" value="UniProtKB-SubCell"/>
</dbReference>
<feature type="active site" description="Charge relay system" evidence="12 13">
    <location>
        <position position="180"/>
    </location>
</feature>
<evidence type="ECO:0000313" key="20">
    <source>
        <dbReference type="EMBL" id="GGG24079.1"/>
    </source>
</evidence>
<keyword evidence="8" id="KW-0677">Repeat</keyword>
<evidence type="ECO:0000256" key="7">
    <source>
        <dbReference type="ARBA" id="ARBA00022729"/>
    </source>
</evidence>
<dbReference type="AlphaFoldDB" id="A0A917G5S7"/>
<dbReference type="InterPro" id="IPR003137">
    <property type="entry name" value="PA_domain"/>
</dbReference>
<dbReference type="Proteomes" id="UP000616608">
    <property type="component" value="Unassembled WGS sequence"/>
</dbReference>
<dbReference type="EMBL" id="BMJT01000005">
    <property type="protein sequence ID" value="GGG24079.1"/>
    <property type="molecule type" value="Genomic_DNA"/>
</dbReference>
<dbReference type="InterPro" id="IPR022398">
    <property type="entry name" value="Peptidase_S8_His-AS"/>
</dbReference>
<dbReference type="InterPro" id="IPR010435">
    <property type="entry name" value="C5a/SBT2-like_Fn3"/>
</dbReference>
<comment type="caution">
    <text evidence="20">The sequence shown here is derived from an EMBL/GenBank/DDBJ whole genome shotgun (WGS) entry which is preliminary data.</text>
</comment>
<evidence type="ECO:0000256" key="10">
    <source>
        <dbReference type="ARBA" id="ARBA00022825"/>
    </source>
</evidence>
<evidence type="ECO:0000256" key="11">
    <source>
        <dbReference type="ARBA" id="ARBA00022837"/>
    </source>
</evidence>
<accession>A0A917G5S7</accession>
<evidence type="ECO:0000259" key="18">
    <source>
        <dbReference type="Pfam" id="PF05922"/>
    </source>
</evidence>
<dbReference type="PANTHER" id="PTHR43806:SF11">
    <property type="entry name" value="CEREVISIN-RELATED"/>
    <property type="match status" value="1"/>
</dbReference>
<dbReference type="CDD" id="cd07475">
    <property type="entry name" value="Peptidases_S8_C5a_Peptidase"/>
    <property type="match status" value="1"/>
</dbReference>
<comment type="cofactor">
    <cofactor evidence="1">
        <name>Ca(2+)</name>
        <dbReference type="ChEBI" id="CHEBI:29108"/>
    </cofactor>
</comment>
<dbReference type="Gene3D" id="3.40.50.200">
    <property type="entry name" value="Peptidase S8/S53 domain"/>
    <property type="match status" value="1"/>
</dbReference>
<dbReference type="Gene3D" id="2.60.40.1710">
    <property type="entry name" value="Subtilisin-like superfamily"/>
    <property type="match status" value="1"/>
</dbReference>
<evidence type="ECO:0000259" key="17">
    <source>
        <dbReference type="Pfam" id="PF02225"/>
    </source>
</evidence>
<dbReference type="InterPro" id="IPR013783">
    <property type="entry name" value="Ig-like_fold"/>
</dbReference>
<sequence>MQQFKKILLLTVVFVLSFGTLSLAAPANPKVNPYISQSLKEVDGNKKVRIIVELNEDSAVEAATKKGKRFKDLQPTEKKQLQQQAQKQQTTTEKMITSTPNAEIVDHLTTVFNGIVVEVDASEIEKIATYTNVKAIYESTEYEAPKDVPQMMYSKDLVQAQQAWREFGFKGEGMIVGVIDSGIDPSHQDMVLTNGAKAKLTAPTVKQLLTDGTISAGKYFTEKVPFGYNYMDETKEIVDYNPKVGMHGMHVAGTVAANGNDDEFRVEGIAPEAQLLALKVFSNDVNNTTTYGDIYIKAIDDAIALGADIINMSLGATAGTVDANNPESQAIERANNNGVFVAISAGNSDLFGSGAGYPHASNQDYGLVGSPSVTAQATSVASIENEQITSYAFDYVADGSTAAAFYLNANDVLAVKTLPNQYDVVDAGLGTQDEFAKINAKGKVALIQRGEIGFVEKAQFAQDAGAVAAIIYNNAPGTLNMASEPSITIPQLFALQSTGNEMKALLTAGKKVSITFPNKHISTPNDLAGTMSNFTSWGVTPSLELKPEITAPGGNIYSTLNSNEYGTNSGTSMAAPHVAGAAALVLERIDQSLKLKGEKRTQFAKTLLMNTAKPVVHPEGQYVSPRRQGSGLMQIANALQTDVTVVNKADQEAKVSLKEVNGKTAFTLVATNYSTKAKTFDITVPVQIDATTEMEGITVTAPNELGQIDVTKEAKVKAPKQLKIPANSTKEITISLNTKGLKKYEKTFTNGFFVDGFVLLKDRNEEVTGTVALSVPFTAFHGDWKAAPIFDDFGWQDETFWGYTMLADEKSYFITGGEEVDPNRFGFSPNGDGARDMAIPVFSLMRNVEKLKVEVLDSKGKILRTIHTAEDLRKHYEHTETNPAYLYNKAFGWDGKVNQTLVKDGRYVLRVSGKLPYANAGWQTLDFPVRVDTVAPKLKATYDASTETVRASFSDVGTGVEYWQVLVDGEASEEIPATTRTYKVPNNAQQIEVIVYDVARNSTSYEIINTSVGEQTKPIVTLQTPDVLEVFNKSTIDVIGTVTDTTKIKAVYVNDSFADFDGTTFKKQLTFNDGVHRVQAKAVNIQGNEMEVGRQIIVDTAAPKLSIRQNYPSRTKSDTLSLQLMLADNFDDLRLTVNGDERFKHSMSSPYQMTHFSQLITVDVTLVEGKNNIELILEDGAGNKTTRNIVVNYQQQQQKMNIDMDEAA</sequence>
<dbReference type="InterPro" id="IPR000209">
    <property type="entry name" value="Peptidase_S8/S53_dom"/>
</dbReference>
<keyword evidence="5" id="KW-0964">Secreted</keyword>
<dbReference type="Gene3D" id="3.50.30.30">
    <property type="match status" value="1"/>
</dbReference>
<evidence type="ECO:0000256" key="3">
    <source>
        <dbReference type="ARBA" id="ARBA00011073"/>
    </source>
</evidence>
<dbReference type="Gene3D" id="2.60.40.10">
    <property type="entry name" value="Immunoglobulins"/>
    <property type="match status" value="1"/>
</dbReference>
<dbReference type="PROSITE" id="PS00137">
    <property type="entry name" value="SUBTILASE_HIS"/>
    <property type="match status" value="1"/>
</dbReference>
<dbReference type="SUPFAM" id="SSF52743">
    <property type="entry name" value="Subtilisin-like"/>
    <property type="match status" value="1"/>
</dbReference>
<keyword evidence="7 15" id="KW-0732">Signal</keyword>
<evidence type="ECO:0000256" key="12">
    <source>
        <dbReference type="PIRSR" id="PIRSR615500-1"/>
    </source>
</evidence>
<feature type="active site" description="Charge relay system" evidence="12 13">
    <location>
        <position position="572"/>
    </location>
</feature>
<reference evidence="20" key="2">
    <citation type="submission" date="2020-09" db="EMBL/GenBank/DDBJ databases">
        <authorList>
            <person name="Sun Q."/>
            <person name="Zhou Y."/>
        </authorList>
    </citation>
    <scope>NUCLEOTIDE SEQUENCE</scope>
    <source>
        <strain evidence="20">CGMCC 1.15760</strain>
    </source>
</reference>
<evidence type="ECO:0000313" key="21">
    <source>
        <dbReference type="Proteomes" id="UP000616608"/>
    </source>
</evidence>
<dbReference type="PROSITE" id="PS00138">
    <property type="entry name" value="SUBTILASE_SER"/>
    <property type="match status" value="1"/>
</dbReference>
<feature type="domain" description="Peptidase S8/S53" evidence="16">
    <location>
        <begin position="171"/>
        <end position="631"/>
    </location>
</feature>
<dbReference type="PANTHER" id="PTHR43806">
    <property type="entry name" value="PEPTIDASE S8"/>
    <property type="match status" value="1"/>
</dbReference>
<evidence type="ECO:0000256" key="9">
    <source>
        <dbReference type="ARBA" id="ARBA00022801"/>
    </source>
</evidence>
<name>A0A917G5S7_9BACI</name>
<dbReference type="InterPro" id="IPR015500">
    <property type="entry name" value="Peptidase_S8_subtilisin-rel"/>
</dbReference>
<evidence type="ECO:0000256" key="13">
    <source>
        <dbReference type="PROSITE-ProRule" id="PRU01240"/>
    </source>
</evidence>
<evidence type="ECO:0000256" key="14">
    <source>
        <dbReference type="RuleBase" id="RU003355"/>
    </source>
</evidence>
<gene>
    <name evidence="20" type="ORF">GCM10007425_18170</name>
</gene>
<keyword evidence="10 13" id="KW-0720">Serine protease</keyword>
<feature type="active site" description="Charge relay system" evidence="12 13">
    <location>
        <position position="247"/>
    </location>
</feature>
<dbReference type="CDD" id="cd02133">
    <property type="entry name" value="PA_C5a_like"/>
    <property type="match status" value="1"/>
</dbReference>
<dbReference type="GO" id="GO:0016020">
    <property type="term" value="C:membrane"/>
    <property type="evidence" value="ECO:0007669"/>
    <property type="project" value="InterPro"/>
</dbReference>
<dbReference type="PROSITE" id="PS00136">
    <property type="entry name" value="SUBTILASE_ASP"/>
    <property type="match status" value="1"/>
</dbReference>
<evidence type="ECO:0000256" key="15">
    <source>
        <dbReference type="SAM" id="SignalP"/>
    </source>
</evidence>
<evidence type="ECO:0000259" key="16">
    <source>
        <dbReference type="Pfam" id="PF00082"/>
    </source>
</evidence>
<dbReference type="InterPro" id="IPR010259">
    <property type="entry name" value="S8pro/Inhibitor_I9"/>
</dbReference>
<keyword evidence="21" id="KW-1185">Reference proteome</keyword>
<evidence type="ECO:0000256" key="2">
    <source>
        <dbReference type="ARBA" id="ARBA00004613"/>
    </source>
</evidence>
<dbReference type="InterPro" id="IPR023828">
    <property type="entry name" value="Peptidase_S8_Ser-AS"/>
</dbReference>
<organism evidence="20 21">
    <name type="scientific">Lysinibacillus alkalisoli</name>
    <dbReference type="NCBI Taxonomy" id="1911548"/>
    <lineage>
        <taxon>Bacteria</taxon>
        <taxon>Bacillati</taxon>
        <taxon>Bacillota</taxon>
        <taxon>Bacilli</taxon>
        <taxon>Bacillales</taxon>
        <taxon>Bacillaceae</taxon>
        <taxon>Lysinibacillus</taxon>
    </lineage>
</organism>
<dbReference type="PROSITE" id="PS51892">
    <property type="entry name" value="SUBTILASE"/>
    <property type="match status" value="1"/>
</dbReference>
<dbReference type="GO" id="GO:0004252">
    <property type="term" value="F:serine-type endopeptidase activity"/>
    <property type="evidence" value="ECO:0007669"/>
    <property type="project" value="UniProtKB-UniRule"/>
</dbReference>
<dbReference type="Pfam" id="PF02225">
    <property type="entry name" value="PA"/>
    <property type="match status" value="1"/>
</dbReference>
<dbReference type="Pfam" id="PF00082">
    <property type="entry name" value="Peptidase_S8"/>
    <property type="match status" value="1"/>
</dbReference>
<dbReference type="InterPro" id="IPR046450">
    <property type="entry name" value="PA_dom_sf"/>
</dbReference>
<keyword evidence="4" id="KW-0134">Cell wall</keyword>
<evidence type="ECO:0008006" key="22">
    <source>
        <dbReference type="Google" id="ProtNLM"/>
    </source>
</evidence>
<evidence type="ECO:0000256" key="5">
    <source>
        <dbReference type="ARBA" id="ARBA00022525"/>
    </source>
</evidence>
<feature type="domain" description="Inhibitor I9" evidence="18">
    <location>
        <begin position="51"/>
        <end position="143"/>
    </location>
</feature>
<comment type="subcellular location">
    <subcellularLocation>
        <location evidence="2">Secreted</location>
    </subcellularLocation>
</comment>